<comment type="caution">
    <text evidence="1">The sequence shown here is derived from an EMBL/GenBank/DDBJ whole genome shotgun (WGS) entry which is preliminary data.</text>
</comment>
<accession>A0ABV7JA20</accession>
<keyword evidence="2" id="KW-1185">Reference proteome</keyword>
<dbReference type="RefSeq" id="WP_077411457.1">
    <property type="nucleotide sequence ID" value="NZ_JBHRTS010000003.1"/>
</dbReference>
<name>A0ABV7JA20_9GAMM</name>
<proteinExistence type="predicted"/>
<sequence length="144" mass="16210">MNRHLKIAFFMAPVLALLSYAITGLLVTPEQTERGKGRLLVIGSCQPTENACLMTHGQFELKLLSADKQQQQQLAFISNQPINDLSVALGSDQTFRQFPLMKSDDGKYWQIKLSPEDQLKSFNQLRLAFNLSGDALYTETAVRF</sequence>
<dbReference type="Proteomes" id="UP001595533">
    <property type="component" value="Unassembled WGS sequence"/>
</dbReference>
<organism evidence="1 2">
    <name type="scientific">Marinicella sediminis</name>
    <dbReference type="NCBI Taxonomy" id="1792834"/>
    <lineage>
        <taxon>Bacteria</taxon>
        <taxon>Pseudomonadati</taxon>
        <taxon>Pseudomonadota</taxon>
        <taxon>Gammaproteobacteria</taxon>
        <taxon>Lysobacterales</taxon>
        <taxon>Marinicellaceae</taxon>
        <taxon>Marinicella</taxon>
    </lineage>
</organism>
<dbReference type="EMBL" id="JBHRTS010000003">
    <property type="protein sequence ID" value="MFC3193739.1"/>
    <property type="molecule type" value="Genomic_DNA"/>
</dbReference>
<protein>
    <submittedName>
        <fullName evidence="1">Uncharacterized protein</fullName>
    </submittedName>
</protein>
<reference evidence="2" key="1">
    <citation type="journal article" date="2019" name="Int. J. Syst. Evol. Microbiol.">
        <title>The Global Catalogue of Microorganisms (GCM) 10K type strain sequencing project: providing services to taxonomists for standard genome sequencing and annotation.</title>
        <authorList>
            <consortium name="The Broad Institute Genomics Platform"/>
            <consortium name="The Broad Institute Genome Sequencing Center for Infectious Disease"/>
            <person name="Wu L."/>
            <person name="Ma J."/>
        </authorList>
    </citation>
    <scope>NUCLEOTIDE SEQUENCE [LARGE SCALE GENOMIC DNA]</scope>
    <source>
        <strain evidence="2">KCTC 42953</strain>
    </source>
</reference>
<evidence type="ECO:0000313" key="2">
    <source>
        <dbReference type="Proteomes" id="UP001595533"/>
    </source>
</evidence>
<evidence type="ECO:0000313" key="1">
    <source>
        <dbReference type="EMBL" id="MFC3193739.1"/>
    </source>
</evidence>
<gene>
    <name evidence="1" type="ORF">ACFODZ_05760</name>
</gene>